<keyword evidence="1" id="KW-0732">Signal</keyword>
<gene>
    <name evidence="2" type="ORF">H4R34_003297</name>
</gene>
<feature type="signal peptide" evidence="1">
    <location>
        <begin position="1"/>
        <end position="19"/>
    </location>
</feature>
<feature type="chain" id="PRO_5040848851" evidence="1">
    <location>
        <begin position="20"/>
        <end position="240"/>
    </location>
</feature>
<evidence type="ECO:0000256" key="1">
    <source>
        <dbReference type="SAM" id="SignalP"/>
    </source>
</evidence>
<proteinExistence type="predicted"/>
<dbReference type="EMBL" id="JANBQB010000292">
    <property type="protein sequence ID" value="KAJ1978190.1"/>
    <property type="molecule type" value="Genomic_DNA"/>
</dbReference>
<organism evidence="2 3">
    <name type="scientific">Dimargaris verticillata</name>
    <dbReference type="NCBI Taxonomy" id="2761393"/>
    <lineage>
        <taxon>Eukaryota</taxon>
        <taxon>Fungi</taxon>
        <taxon>Fungi incertae sedis</taxon>
        <taxon>Zoopagomycota</taxon>
        <taxon>Kickxellomycotina</taxon>
        <taxon>Dimargaritomycetes</taxon>
        <taxon>Dimargaritales</taxon>
        <taxon>Dimargaritaceae</taxon>
        <taxon>Dimargaris</taxon>
    </lineage>
</organism>
<sequence>MRGVLLLALAAALASTVPAEVLHWREWFSFLNPTSPIQRTTAAVEEYNAKWKLPAAPNPLTGGLAQLCYSGFSWRYPDYHRSAARVLKPENDKTQRCLPFLSQFPINVRVKIAKYALDIFKVLRRFPPVAEDTSNAIKRKVAYDNVHIDTYKGSNHVALYIEGNQIAVQAINLVKMPAYLGTKIVVLPTLPKNAYCIAYEDTDESMHAAMEYFARVFTDGFNGLTSEERDDVLKFGFSTQ</sequence>
<dbReference type="AlphaFoldDB" id="A0A9W8B759"/>
<keyword evidence="3" id="KW-1185">Reference proteome</keyword>
<evidence type="ECO:0000313" key="2">
    <source>
        <dbReference type="EMBL" id="KAJ1978190.1"/>
    </source>
</evidence>
<name>A0A9W8B759_9FUNG</name>
<evidence type="ECO:0000313" key="3">
    <source>
        <dbReference type="Proteomes" id="UP001151582"/>
    </source>
</evidence>
<dbReference type="Proteomes" id="UP001151582">
    <property type="component" value="Unassembled WGS sequence"/>
</dbReference>
<protein>
    <submittedName>
        <fullName evidence="2">Uncharacterized protein</fullName>
    </submittedName>
</protein>
<reference evidence="2" key="1">
    <citation type="submission" date="2022-07" db="EMBL/GenBank/DDBJ databases">
        <title>Phylogenomic reconstructions and comparative analyses of Kickxellomycotina fungi.</title>
        <authorList>
            <person name="Reynolds N.K."/>
            <person name="Stajich J.E."/>
            <person name="Barry K."/>
            <person name="Grigoriev I.V."/>
            <person name="Crous P."/>
            <person name="Smith M.E."/>
        </authorList>
    </citation>
    <scope>NUCLEOTIDE SEQUENCE</scope>
    <source>
        <strain evidence="2">RSA 567</strain>
    </source>
</reference>
<comment type="caution">
    <text evidence="2">The sequence shown here is derived from an EMBL/GenBank/DDBJ whole genome shotgun (WGS) entry which is preliminary data.</text>
</comment>
<accession>A0A9W8B759</accession>